<dbReference type="EMBL" id="MU250569">
    <property type="protein sequence ID" value="KAG7440573.1"/>
    <property type="molecule type" value="Genomic_DNA"/>
</dbReference>
<reference evidence="1" key="1">
    <citation type="submission" date="2020-11" db="EMBL/GenBank/DDBJ databases">
        <title>Adaptations for nitrogen fixation in a non-lichenized fungal sporocarp promotes dispersal by wood-feeding termites.</title>
        <authorList>
            <consortium name="DOE Joint Genome Institute"/>
            <person name="Koch R.A."/>
            <person name="Yoon G."/>
            <person name="Arayal U."/>
            <person name="Lail K."/>
            <person name="Amirebrahimi M."/>
            <person name="Labutti K."/>
            <person name="Lipzen A."/>
            <person name="Riley R."/>
            <person name="Barry K."/>
            <person name="Henrissat B."/>
            <person name="Grigoriev I.V."/>
            <person name="Herr J.R."/>
            <person name="Aime M.C."/>
        </authorList>
    </citation>
    <scope>NUCLEOTIDE SEQUENCE</scope>
    <source>
        <strain evidence="1">MCA 3950</strain>
    </source>
</reference>
<comment type="caution">
    <text evidence="1">The sequence shown here is derived from an EMBL/GenBank/DDBJ whole genome shotgun (WGS) entry which is preliminary data.</text>
</comment>
<evidence type="ECO:0000313" key="1">
    <source>
        <dbReference type="EMBL" id="KAG7440573.1"/>
    </source>
</evidence>
<dbReference type="AlphaFoldDB" id="A0A9P7VHB2"/>
<sequence length="86" mass="9203">MKWVFSRGALHVSRPKIPQWHSSRGNAAIILAAFLASDAGSGFERVKRGGEDLSGSLGRVTISTGKKVHGSLSAWEIGGEFCSYAR</sequence>
<organism evidence="1 2">
    <name type="scientific">Guyanagaster necrorhizus</name>
    <dbReference type="NCBI Taxonomy" id="856835"/>
    <lineage>
        <taxon>Eukaryota</taxon>
        <taxon>Fungi</taxon>
        <taxon>Dikarya</taxon>
        <taxon>Basidiomycota</taxon>
        <taxon>Agaricomycotina</taxon>
        <taxon>Agaricomycetes</taxon>
        <taxon>Agaricomycetidae</taxon>
        <taxon>Agaricales</taxon>
        <taxon>Marasmiineae</taxon>
        <taxon>Physalacriaceae</taxon>
        <taxon>Guyanagaster</taxon>
    </lineage>
</organism>
<dbReference type="Proteomes" id="UP000812287">
    <property type="component" value="Unassembled WGS sequence"/>
</dbReference>
<proteinExistence type="predicted"/>
<accession>A0A9P7VHB2</accession>
<evidence type="ECO:0000313" key="2">
    <source>
        <dbReference type="Proteomes" id="UP000812287"/>
    </source>
</evidence>
<keyword evidence="2" id="KW-1185">Reference proteome</keyword>
<gene>
    <name evidence="1" type="ORF">BT62DRAFT_937834</name>
</gene>
<protein>
    <submittedName>
        <fullName evidence="1">Uncharacterized protein</fullName>
    </submittedName>
</protein>
<name>A0A9P7VHB2_9AGAR</name>
<dbReference type="GeneID" id="66109710"/>
<dbReference type="RefSeq" id="XP_043034073.1">
    <property type="nucleotide sequence ID" value="XM_043187413.1"/>
</dbReference>